<dbReference type="KEGG" id="nfn:NFRAN_3088"/>
<dbReference type="Pfam" id="PF03099">
    <property type="entry name" value="BPL_LplA_LipB"/>
    <property type="match status" value="1"/>
</dbReference>
<evidence type="ECO:0000256" key="1">
    <source>
        <dbReference type="ARBA" id="ARBA00022598"/>
    </source>
</evidence>
<keyword evidence="4" id="KW-1185">Reference proteome</keyword>
<dbReference type="InterPro" id="IPR004408">
    <property type="entry name" value="Biotin_CoA_COase_ligase"/>
</dbReference>
<keyword evidence="1 3" id="KW-0436">Ligase</keyword>
<protein>
    <submittedName>
        <fullName evidence="3">Bifunctional ligase/repressor BirA</fullName>
        <ecNumber evidence="3">6.3.4.15</ecNumber>
    </submittedName>
</protein>
<dbReference type="Proteomes" id="UP000294299">
    <property type="component" value="Chromosome NFRAN"/>
</dbReference>
<evidence type="ECO:0000259" key="2">
    <source>
        <dbReference type="PROSITE" id="PS51733"/>
    </source>
</evidence>
<dbReference type="AlphaFoldDB" id="A0A484IDF2"/>
<dbReference type="EMBL" id="LR216287">
    <property type="protein sequence ID" value="VFJ15406.1"/>
    <property type="molecule type" value="Genomic_DNA"/>
</dbReference>
<feature type="domain" description="BPL/LPL catalytic" evidence="2">
    <location>
        <begin position="23"/>
        <end position="207"/>
    </location>
</feature>
<name>A0A484IDF2_9ARCH</name>
<reference evidence="3 4" key="1">
    <citation type="submission" date="2019-02" db="EMBL/GenBank/DDBJ databases">
        <authorList>
            <person name="Lehtovirta-Morley E L."/>
        </authorList>
    </citation>
    <scope>NUCLEOTIDE SEQUENCE [LARGE SCALE GENOMIC DNA]</scope>
    <source>
        <strain evidence="3">NFRAN1</strain>
    </source>
</reference>
<dbReference type="InterPro" id="IPR004143">
    <property type="entry name" value="BPL_LPL_catalytic"/>
</dbReference>
<dbReference type="Gene3D" id="3.30.930.10">
    <property type="entry name" value="Bira Bifunctional Protein, Domain 2"/>
    <property type="match status" value="1"/>
</dbReference>
<dbReference type="SUPFAM" id="SSF55681">
    <property type="entry name" value="Class II aaRS and biotin synthetases"/>
    <property type="match status" value="1"/>
</dbReference>
<sequence>MIFVIKIQCSNEKKVEFISNVVNKFPDQLIFKNFYFFDSLSSTQDYAQVLSKQPDTTIPFVVMTDIQTGGRGRRGANWASPKGGIWMSLAFESGLETAEIFTMLILTIYVISESIRSYLGIYPQIKWPNDILVDGKKVAGILVDTEIQRGTLTRVIIGMGINSNNDLEITKSQIIDKSPSAITINYDIATLKSSNHNQEVSNFELVSSMLYNFSKLVPKLSSKLFRDELRQWYKRKIKESSKTLNYNFKLKDKEYTGKIVLVNDDGSILVRNSGPSLDNKLIRIESVFDFSSV</sequence>
<evidence type="ECO:0000313" key="4">
    <source>
        <dbReference type="Proteomes" id="UP000294299"/>
    </source>
</evidence>
<dbReference type="PANTHER" id="PTHR12835:SF5">
    <property type="entry name" value="BIOTIN--PROTEIN LIGASE"/>
    <property type="match status" value="1"/>
</dbReference>
<accession>A0A484IDF2</accession>
<dbReference type="PANTHER" id="PTHR12835">
    <property type="entry name" value="BIOTIN PROTEIN LIGASE"/>
    <property type="match status" value="1"/>
</dbReference>
<dbReference type="NCBIfam" id="TIGR00121">
    <property type="entry name" value="birA_ligase"/>
    <property type="match status" value="1"/>
</dbReference>
<dbReference type="EC" id="6.3.4.15" evidence="3"/>
<dbReference type="CDD" id="cd16442">
    <property type="entry name" value="BPL"/>
    <property type="match status" value="1"/>
</dbReference>
<dbReference type="PROSITE" id="PS51733">
    <property type="entry name" value="BPL_LPL_CATALYTIC"/>
    <property type="match status" value="1"/>
</dbReference>
<evidence type="ECO:0000313" key="3">
    <source>
        <dbReference type="EMBL" id="VFJ15406.1"/>
    </source>
</evidence>
<proteinExistence type="predicted"/>
<gene>
    <name evidence="3" type="primary">birA</name>
    <name evidence="3" type="ORF">NFRAN_3088</name>
</gene>
<dbReference type="GO" id="GO:0005737">
    <property type="term" value="C:cytoplasm"/>
    <property type="evidence" value="ECO:0007669"/>
    <property type="project" value="TreeGrafter"/>
</dbReference>
<organism evidence="3 4">
    <name type="scientific">Candidatus Nitrosocosmicus franklandianus</name>
    <dbReference type="NCBI Taxonomy" id="1798806"/>
    <lineage>
        <taxon>Archaea</taxon>
        <taxon>Nitrososphaerota</taxon>
        <taxon>Nitrososphaeria</taxon>
        <taxon>Nitrososphaerales</taxon>
        <taxon>Nitrososphaeraceae</taxon>
        <taxon>Candidatus Nitrosocosmicus</taxon>
    </lineage>
</organism>
<dbReference type="GO" id="GO:0004077">
    <property type="term" value="F:biotin--[biotin carboxyl-carrier protein] ligase activity"/>
    <property type="evidence" value="ECO:0007669"/>
    <property type="project" value="UniProtKB-EC"/>
</dbReference>
<dbReference type="InterPro" id="IPR045864">
    <property type="entry name" value="aa-tRNA-synth_II/BPL/LPL"/>
</dbReference>